<evidence type="ECO:0000256" key="1">
    <source>
        <dbReference type="ARBA" id="ARBA00022801"/>
    </source>
</evidence>
<dbReference type="InterPro" id="IPR004175">
    <property type="entry name" value="RNA_CPDase"/>
</dbReference>
<name>A0ABW3SMA0_9BACT</name>
<comment type="catalytic activity">
    <reaction evidence="2">
        <text>a 3'-end 2',3'-cyclophospho-ribonucleotide-RNA + H2O = a 3'-end 2'-phospho-ribonucleotide-RNA + H(+)</text>
        <dbReference type="Rhea" id="RHEA:11828"/>
        <dbReference type="Rhea" id="RHEA-COMP:10464"/>
        <dbReference type="Rhea" id="RHEA-COMP:17353"/>
        <dbReference type="ChEBI" id="CHEBI:15377"/>
        <dbReference type="ChEBI" id="CHEBI:15378"/>
        <dbReference type="ChEBI" id="CHEBI:83064"/>
        <dbReference type="ChEBI" id="CHEBI:173113"/>
        <dbReference type="EC" id="3.1.4.58"/>
    </reaction>
</comment>
<keyword evidence="1 2" id="KW-0378">Hydrolase</keyword>
<evidence type="ECO:0000313" key="3">
    <source>
        <dbReference type="EMBL" id="MFD1185989.1"/>
    </source>
</evidence>
<dbReference type="RefSeq" id="WP_377524783.1">
    <property type="nucleotide sequence ID" value="NZ_JBHTLD010000045.1"/>
</dbReference>
<dbReference type="PANTHER" id="PTHR35561:SF1">
    <property type="entry name" value="RNA 2',3'-CYCLIC PHOSPHODIESTERASE"/>
    <property type="match status" value="1"/>
</dbReference>
<dbReference type="HAMAP" id="MF_01940">
    <property type="entry name" value="RNA_CPDase"/>
    <property type="match status" value="1"/>
</dbReference>
<feature type="short sequence motif" description="HXTX 1" evidence="2">
    <location>
        <begin position="42"/>
        <end position="45"/>
    </location>
</feature>
<protein>
    <recommendedName>
        <fullName evidence="2">RNA 2',3'-cyclic phosphodiesterase</fullName>
        <shortName evidence="2">RNA 2',3'-CPDase</shortName>
        <ecNumber evidence="2">3.1.4.58</ecNumber>
    </recommendedName>
</protein>
<comment type="caution">
    <text evidence="3">The sequence shown here is derived from an EMBL/GenBank/DDBJ whole genome shotgun (WGS) entry which is preliminary data.</text>
</comment>
<comment type="similarity">
    <text evidence="2">Belongs to the 2H phosphoesterase superfamily. ThpR family.</text>
</comment>
<dbReference type="SUPFAM" id="SSF55144">
    <property type="entry name" value="LigT-like"/>
    <property type="match status" value="1"/>
</dbReference>
<dbReference type="Proteomes" id="UP001597094">
    <property type="component" value="Unassembled WGS sequence"/>
</dbReference>
<evidence type="ECO:0000256" key="2">
    <source>
        <dbReference type="HAMAP-Rule" id="MF_01940"/>
    </source>
</evidence>
<accession>A0ABW3SMA0</accession>
<dbReference type="Gene3D" id="3.90.1140.10">
    <property type="entry name" value="Cyclic phosphodiesterase"/>
    <property type="match status" value="1"/>
</dbReference>
<dbReference type="Pfam" id="PF13563">
    <property type="entry name" value="2_5_RNA_ligase2"/>
    <property type="match status" value="1"/>
</dbReference>
<dbReference type="EC" id="3.1.4.58" evidence="2"/>
<proteinExistence type="inferred from homology"/>
<gene>
    <name evidence="3" type="primary">thpR</name>
    <name evidence="3" type="ORF">ACFQ2O_07220</name>
</gene>
<dbReference type="NCBIfam" id="TIGR02258">
    <property type="entry name" value="2_5_ligase"/>
    <property type="match status" value="1"/>
</dbReference>
<dbReference type="PANTHER" id="PTHR35561">
    <property type="entry name" value="RNA 2',3'-CYCLIC PHOSPHODIESTERASE"/>
    <property type="match status" value="1"/>
</dbReference>
<organism evidence="3 4">
    <name type="scientific">Pontibacter rugosus</name>
    <dbReference type="NCBI Taxonomy" id="1745966"/>
    <lineage>
        <taxon>Bacteria</taxon>
        <taxon>Pseudomonadati</taxon>
        <taxon>Bacteroidota</taxon>
        <taxon>Cytophagia</taxon>
        <taxon>Cytophagales</taxon>
        <taxon>Hymenobacteraceae</taxon>
        <taxon>Pontibacter</taxon>
    </lineage>
</organism>
<sequence length="181" mass="20822">MKDSIRLFVAAPLPLQLQETLQQQLQPYTHPSIRFVPAQNLHLTLYFIGNTQEQQLPSIKQHLEEVAQRHNPFILDFEQIEPGPDQKQPRLLWARFKKHPAFEALSQDLTETLTQEPVKKLKAIPHVTLARFRKDRQLPKELPATTSEAPLQLAVPGLALWQSELASPHPIYSVLNYFNLS</sequence>
<feature type="short sequence motif" description="HXTX 2" evidence="2">
    <location>
        <begin position="126"/>
        <end position="129"/>
    </location>
</feature>
<evidence type="ECO:0000313" key="4">
    <source>
        <dbReference type="Proteomes" id="UP001597094"/>
    </source>
</evidence>
<comment type="function">
    <text evidence="2">Hydrolyzes RNA 2',3'-cyclic phosphodiester to an RNA 2'-phosphomonoester.</text>
</comment>
<dbReference type="InterPro" id="IPR009097">
    <property type="entry name" value="Cyclic_Pdiesterase"/>
</dbReference>
<reference evidence="4" key="1">
    <citation type="journal article" date="2019" name="Int. J. Syst. Evol. Microbiol.">
        <title>The Global Catalogue of Microorganisms (GCM) 10K type strain sequencing project: providing services to taxonomists for standard genome sequencing and annotation.</title>
        <authorList>
            <consortium name="The Broad Institute Genomics Platform"/>
            <consortium name="The Broad Institute Genome Sequencing Center for Infectious Disease"/>
            <person name="Wu L."/>
            <person name="Ma J."/>
        </authorList>
    </citation>
    <scope>NUCLEOTIDE SEQUENCE [LARGE SCALE GENOMIC DNA]</scope>
    <source>
        <strain evidence="4">JCM 31319</strain>
    </source>
</reference>
<dbReference type="EMBL" id="JBHTLD010000045">
    <property type="protein sequence ID" value="MFD1185989.1"/>
    <property type="molecule type" value="Genomic_DNA"/>
</dbReference>
<feature type="active site" description="Proton acceptor" evidence="2">
    <location>
        <position position="126"/>
    </location>
</feature>
<feature type="active site" description="Proton donor" evidence="2">
    <location>
        <position position="42"/>
    </location>
</feature>
<keyword evidence="4" id="KW-1185">Reference proteome</keyword>